<evidence type="ECO:0000313" key="2">
    <source>
        <dbReference type="Proteomes" id="UP001500171"/>
    </source>
</evidence>
<reference evidence="2" key="1">
    <citation type="journal article" date="2019" name="Int. J. Syst. Evol. Microbiol.">
        <title>The Global Catalogue of Microorganisms (GCM) 10K type strain sequencing project: providing services to taxonomists for standard genome sequencing and annotation.</title>
        <authorList>
            <consortium name="The Broad Institute Genomics Platform"/>
            <consortium name="The Broad Institute Genome Sequencing Center for Infectious Disease"/>
            <person name="Wu L."/>
            <person name="Ma J."/>
        </authorList>
    </citation>
    <scope>NUCLEOTIDE SEQUENCE [LARGE SCALE GENOMIC DNA]</scope>
    <source>
        <strain evidence="2">JCM 18050</strain>
    </source>
</reference>
<name>A0ABP9N626_9GAMM</name>
<comment type="caution">
    <text evidence="1">The sequence shown here is derived from an EMBL/GenBank/DDBJ whole genome shotgun (WGS) entry which is preliminary data.</text>
</comment>
<gene>
    <name evidence="1" type="ORF">GCM10023211_15010</name>
</gene>
<dbReference type="EMBL" id="BAABHY010000001">
    <property type="protein sequence ID" value="GAA5110493.1"/>
    <property type="molecule type" value="Genomic_DNA"/>
</dbReference>
<protein>
    <submittedName>
        <fullName evidence="1">Uncharacterized protein</fullName>
    </submittedName>
</protein>
<accession>A0ABP9N626</accession>
<keyword evidence="2" id="KW-1185">Reference proteome</keyword>
<organism evidence="1 2">
    <name type="scientific">Orbus sasakiae</name>
    <dbReference type="NCBI Taxonomy" id="1078475"/>
    <lineage>
        <taxon>Bacteria</taxon>
        <taxon>Pseudomonadati</taxon>
        <taxon>Pseudomonadota</taxon>
        <taxon>Gammaproteobacteria</taxon>
        <taxon>Orbales</taxon>
        <taxon>Orbaceae</taxon>
        <taxon>Orbus</taxon>
    </lineage>
</organism>
<evidence type="ECO:0000313" key="1">
    <source>
        <dbReference type="EMBL" id="GAA5110493.1"/>
    </source>
</evidence>
<dbReference type="Proteomes" id="UP001500171">
    <property type="component" value="Unassembled WGS sequence"/>
</dbReference>
<sequence length="55" mass="6701">MVSNKLNTLKRDDNFEFIFSNKMEWKSDCGFRLELDLNKECRYRYAVQEFVPSDE</sequence>
<proteinExistence type="predicted"/>